<evidence type="ECO:0000256" key="1">
    <source>
        <dbReference type="ARBA" id="ARBA00010641"/>
    </source>
</evidence>
<proteinExistence type="inferred from homology"/>
<dbReference type="InterPro" id="IPR013325">
    <property type="entry name" value="RNA_pol_sigma_r2"/>
</dbReference>
<dbReference type="PANTHER" id="PTHR43133:SF8">
    <property type="entry name" value="RNA POLYMERASE SIGMA FACTOR HI_1459-RELATED"/>
    <property type="match status" value="1"/>
</dbReference>
<organism evidence="8 9">
    <name type="scientific">Streptacidiphilus cavernicola</name>
    <dbReference type="NCBI Taxonomy" id="3342716"/>
    <lineage>
        <taxon>Bacteria</taxon>
        <taxon>Bacillati</taxon>
        <taxon>Actinomycetota</taxon>
        <taxon>Actinomycetes</taxon>
        <taxon>Kitasatosporales</taxon>
        <taxon>Streptomycetaceae</taxon>
        <taxon>Streptacidiphilus</taxon>
    </lineage>
</organism>
<dbReference type="SUPFAM" id="SSF88659">
    <property type="entry name" value="Sigma3 and sigma4 domains of RNA polymerase sigma factors"/>
    <property type="match status" value="1"/>
</dbReference>
<evidence type="ECO:0000256" key="5">
    <source>
        <dbReference type="ARBA" id="ARBA00023163"/>
    </source>
</evidence>
<dbReference type="InterPro" id="IPR036388">
    <property type="entry name" value="WH-like_DNA-bd_sf"/>
</dbReference>
<dbReference type="EMBL" id="JBHFAB010000006">
    <property type="protein sequence ID" value="MFC1417076.1"/>
    <property type="molecule type" value="Genomic_DNA"/>
</dbReference>
<keyword evidence="4" id="KW-0238">DNA-binding</keyword>
<feature type="region of interest" description="Disordered" evidence="6">
    <location>
        <begin position="251"/>
        <end position="400"/>
    </location>
</feature>
<evidence type="ECO:0000256" key="4">
    <source>
        <dbReference type="ARBA" id="ARBA00023125"/>
    </source>
</evidence>
<evidence type="ECO:0000256" key="2">
    <source>
        <dbReference type="ARBA" id="ARBA00023015"/>
    </source>
</evidence>
<dbReference type="Gene3D" id="1.10.10.10">
    <property type="entry name" value="Winged helix-like DNA-binding domain superfamily/Winged helix DNA-binding domain"/>
    <property type="match status" value="1"/>
</dbReference>
<keyword evidence="5" id="KW-0804">Transcription</keyword>
<dbReference type="PANTHER" id="PTHR43133">
    <property type="entry name" value="RNA POLYMERASE ECF-TYPE SIGMA FACTO"/>
    <property type="match status" value="1"/>
</dbReference>
<dbReference type="Proteomes" id="UP001592531">
    <property type="component" value="Unassembled WGS sequence"/>
</dbReference>
<feature type="compositionally biased region" description="Gly residues" evidence="6">
    <location>
        <begin position="281"/>
        <end position="296"/>
    </location>
</feature>
<dbReference type="InterPro" id="IPR013324">
    <property type="entry name" value="RNA_pol_sigma_r3/r4-like"/>
</dbReference>
<keyword evidence="2" id="KW-0805">Transcription regulation</keyword>
<comment type="similarity">
    <text evidence="1">Belongs to the sigma-70 factor family. ECF subfamily.</text>
</comment>
<evidence type="ECO:0000259" key="7">
    <source>
        <dbReference type="Pfam" id="PF08281"/>
    </source>
</evidence>
<keyword evidence="9" id="KW-1185">Reference proteome</keyword>
<feature type="compositionally biased region" description="Low complexity" evidence="6">
    <location>
        <begin position="297"/>
        <end position="324"/>
    </location>
</feature>
<protein>
    <submittedName>
        <fullName evidence="8">Sigma factor-like helix-turn-helix DNA-binding protein</fullName>
    </submittedName>
</protein>
<name>A0ABV6VTI7_9ACTN</name>
<gene>
    <name evidence="8" type="ORF">ACEZDE_10515</name>
</gene>
<evidence type="ECO:0000256" key="3">
    <source>
        <dbReference type="ARBA" id="ARBA00023082"/>
    </source>
</evidence>
<sequence>MSLIVSEETAAPVAYESLYQDSRARLTQQAFLLTGHRQRAEHCVRRAFELAWNHWDEVAADVSPEGWVRAAAFDLALSPWHAARLRRGTDHDGGLSGRDQQFLAALQRLPRAQRQAVVLHDALGLTWEQTALEVESSTPAAYGRVVRGRLALARQVPEVTGPDARKAGFGRRLGPLLRGLAARGCPDQGEALPPDRVRRLARLREQGLNTASGIATVGVLGGVAAGLILGTPWHPATPPFITYTHAGTAGAGAGGGGDAGAGSAADTGTASGGAGAAARGGSAGAVHGGAGAGGAAGKSPGTGAAAGSAAAGGKKGQAQAQGQTETQVATKKAQPAGQGQATSTDADAEGLPAALRGPDRPAPAPAPVAGHGPTTVPSPPAAPPLSSLLTDRQVRPAAKPAAPHRATDFCVALLGHPCH</sequence>
<dbReference type="InterPro" id="IPR039425">
    <property type="entry name" value="RNA_pol_sigma-70-like"/>
</dbReference>
<dbReference type="Pfam" id="PF08281">
    <property type="entry name" value="Sigma70_r4_2"/>
    <property type="match status" value="1"/>
</dbReference>
<accession>A0ABV6VTI7</accession>
<keyword evidence="3" id="KW-0731">Sigma factor</keyword>
<dbReference type="SUPFAM" id="SSF88946">
    <property type="entry name" value="Sigma2 domain of RNA polymerase sigma factors"/>
    <property type="match status" value="1"/>
</dbReference>
<comment type="caution">
    <text evidence="8">The sequence shown here is derived from an EMBL/GenBank/DDBJ whole genome shotgun (WGS) entry which is preliminary data.</text>
</comment>
<reference evidence="8 9" key="1">
    <citation type="submission" date="2024-09" db="EMBL/GenBank/DDBJ databases">
        <authorList>
            <person name="Lee S.D."/>
        </authorList>
    </citation>
    <scope>NUCLEOTIDE SEQUENCE [LARGE SCALE GENOMIC DNA]</scope>
    <source>
        <strain evidence="8 9">N8-3</strain>
    </source>
</reference>
<evidence type="ECO:0000313" key="8">
    <source>
        <dbReference type="EMBL" id="MFC1417076.1"/>
    </source>
</evidence>
<feature type="compositionally biased region" description="Low complexity" evidence="6">
    <location>
        <begin position="384"/>
        <end position="400"/>
    </location>
</feature>
<dbReference type="RefSeq" id="WP_380534864.1">
    <property type="nucleotide sequence ID" value="NZ_JBHFAB010000006.1"/>
</dbReference>
<evidence type="ECO:0000313" key="9">
    <source>
        <dbReference type="Proteomes" id="UP001592531"/>
    </source>
</evidence>
<feature type="compositionally biased region" description="Gly residues" evidence="6">
    <location>
        <begin position="251"/>
        <end position="260"/>
    </location>
</feature>
<feature type="domain" description="RNA polymerase sigma factor 70 region 4 type 2" evidence="7">
    <location>
        <begin position="100"/>
        <end position="152"/>
    </location>
</feature>
<evidence type="ECO:0000256" key="6">
    <source>
        <dbReference type="SAM" id="MobiDB-lite"/>
    </source>
</evidence>
<dbReference type="InterPro" id="IPR013249">
    <property type="entry name" value="RNA_pol_sigma70_r4_t2"/>
</dbReference>